<dbReference type="RefSeq" id="WP_010958483.1">
    <property type="nucleotide sequence ID" value="NC_002971.4"/>
</dbReference>
<gene>
    <name evidence="1" type="ORF">CBU_1843a</name>
</gene>
<protein>
    <submittedName>
        <fullName evidence="1">Uncharacterized protein</fullName>
    </submittedName>
</protein>
<dbReference type="RefSeq" id="YP_002333034.1">
    <property type="nucleotide sequence ID" value="NC_002971.4"/>
</dbReference>
<dbReference type="EnsemblBacteria" id="ACI15325">
    <property type="protein sequence ID" value="ACI15325"/>
    <property type="gene ID" value="CBU_1843a"/>
</dbReference>
<evidence type="ECO:0000313" key="1">
    <source>
        <dbReference type="EMBL" id="ACI15325.1"/>
    </source>
</evidence>
<sequence length="49" mass="5729">MTVKLMLSFALLLSKLLDTTGTYHYPPHPWRSVKNLKPVVLPRGRLLYY</sequence>
<dbReference type="AlphaFoldDB" id="B5QSG1"/>
<dbReference type="STRING" id="227377.CBU_1843a"/>
<accession>B5QSG1</accession>
<evidence type="ECO:0000313" key="2">
    <source>
        <dbReference type="Proteomes" id="UP000002671"/>
    </source>
</evidence>
<dbReference type="KEGG" id="cbu:CBU_1843a"/>
<dbReference type="EMBL" id="AE016828">
    <property type="protein sequence ID" value="ACI15325.1"/>
    <property type="molecule type" value="Genomic_DNA"/>
</dbReference>
<proteinExistence type="predicted"/>
<organism evidence="1 2">
    <name type="scientific">Coxiella burnetii (strain RSA 493 / Nine Mile phase I)</name>
    <dbReference type="NCBI Taxonomy" id="227377"/>
    <lineage>
        <taxon>Bacteria</taxon>
        <taxon>Pseudomonadati</taxon>
        <taxon>Pseudomonadota</taxon>
        <taxon>Gammaproteobacteria</taxon>
        <taxon>Legionellales</taxon>
        <taxon>Coxiellaceae</taxon>
        <taxon>Coxiella</taxon>
    </lineage>
</organism>
<dbReference type="Proteomes" id="UP000002671">
    <property type="component" value="Chromosome"/>
</dbReference>
<reference evidence="1 2" key="1">
    <citation type="journal article" date="2003" name="Proc. Natl. Acad. Sci. U.S.A.">
        <title>Complete genome sequence of the Q-fever pathogen, Coxiella burnetii.</title>
        <authorList>
            <person name="Seshadri R."/>
            <person name="Paulsen I.T."/>
            <person name="Eisen J.A."/>
            <person name="Read T.D."/>
            <person name="Nelson K.E."/>
            <person name="Nelson W.C."/>
            <person name="Ward N.L."/>
            <person name="Tettelin H."/>
            <person name="Davidsen T.M."/>
            <person name="Beanan M.J."/>
            <person name="Deboy R.T."/>
            <person name="Daugherty S.C."/>
            <person name="Brinkac L.M."/>
            <person name="Madupu R."/>
            <person name="Dodson R.J."/>
            <person name="Khouri H.M."/>
            <person name="Lee K.H."/>
            <person name="Carty H.A."/>
            <person name="Scanlan D."/>
            <person name="Heinzen R.A."/>
            <person name="Thompson H.A."/>
            <person name="Samuel J.E."/>
            <person name="Fraser C.M."/>
            <person name="Heidelberg J.F."/>
        </authorList>
    </citation>
    <scope>NUCLEOTIDE SEQUENCE [LARGE SCALE GENOMIC DNA]</scope>
    <source>
        <strain evidence="2">RSA 493 / Nine Mile phase I</strain>
    </source>
</reference>
<name>B5QSG1_COXBU</name>
<keyword evidence="2" id="KW-1185">Reference proteome</keyword>
<reference evidence="1 2" key="2">
    <citation type="journal article" date="2009" name="Infect. Immun.">
        <title>Comparative genomics reveal extensive transposon-mediated genomic plasticity and diversity among potential effector proteins within the genus Coxiella.</title>
        <authorList>
            <person name="Beare P.A."/>
            <person name="Unsworth N."/>
            <person name="Andoh M."/>
            <person name="Voth D.E."/>
            <person name="Omsland A."/>
            <person name="Gilk S.D."/>
            <person name="Williams K.P."/>
            <person name="Sobral B.W."/>
            <person name="Kupko J.J.III."/>
            <person name="Porcella S.F."/>
            <person name="Samuel J.E."/>
            <person name="Heinzen R.A."/>
        </authorList>
    </citation>
    <scope>NUCLEOTIDE SEQUENCE [LARGE SCALE GENOMIC DNA]</scope>
    <source>
        <strain evidence="2">RSA 493 / Nine Mile phase I</strain>
    </source>
</reference>
<dbReference type="HOGENOM" id="CLU_201699_0_0_6"/>
<dbReference type="GeneID" id="7065961"/>